<sequence>MDAGIENDKQAVRKQLAIGDFNPEEPSATSQSTQAMHAAIKAFLDIDFASYLRFGELDLTGLCQLCLDPSAEEHPLMGPSGEDGPSSASSGN</sequence>
<dbReference type="AlphaFoldDB" id="A0AAU9P2Q5"/>
<organism evidence="2 3">
    <name type="scientific">Lactuca virosa</name>
    <dbReference type="NCBI Taxonomy" id="75947"/>
    <lineage>
        <taxon>Eukaryota</taxon>
        <taxon>Viridiplantae</taxon>
        <taxon>Streptophyta</taxon>
        <taxon>Embryophyta</taxon>
        <taxon>Tracheophyta</taxon>
        <taxon>Spermatophyta</taxon>
        <taxon>Magnoliopsida</taxon>
        <taxon>eudicotyledons</taxon>
        <taxon>Gunneridae</taxon>
        <taxon>Pentapetalae</taxon>
        <taxon>asterids</taxon>
        <taxon>campanulids</taxon>
        <taxon>Asterales</taxon>
        <taxon>Asteraceae</taxon>
        <taxon>Cichorioideae</taxon>
        <taxon>Cichorieae</taxon>
        <taxon>Lactucinae</taxon>
        <taxon>Lactuca</taxon>
    </lineage>
</organism>
<feature type="region of interest" description="Disordered" evidence="1">
    <location>
        <begin position="70"/>
        <end position="92"/>
    </location>
</feature>
<comment type="caution">
    <text evidence="2">The sequence shown here is derived from an EMBL/GenBank/DDBJ whole genome shotgun (WGS) entry which is preliminary data.</text>
</comment>
<gene>
    <name evidence="2" type="ORF">LVIROSA_LOCUS30225</name>
</gene>
<protein>
    <submittedName>
        <fullName evidence="2">Uncharacterized protein</fullName>
    </submittedName>
</protein>
<dbReference type="Proteomes" id="UP001157418">
    <property type="component" value="Unassembled WGS sequence"/>
</dbReference>
<evidence type="ECO:0000313" key="3">
    <source>
        <dbReference type="Proteomes" id="UP001157418"/>
    </source>
</evidence>
<reference evidence="2 3" key="1">
    <citation type="submission" date="2022-01" db="EMBL/GenBank/DDBJ databases">
        <authorList>
            <person name="Xiong W."/>
            <person name="Schranz E."/>
        </authorList>
    </citation>
    <scope>NUCLEOTIDE SEQUENCE [LARGE SCALE GENOMIC DNA]</scope>
</reference>
<name>A0AAU9P2Q5_9ASTR</name>
<evidence type="ECO:0000313" key="2">
    <source>
        <dbReference type="EMBL" id="CAH1444394.1"/>
    </source>
</evidence>
<dbReference type="EMBL" id="CAKMRJ010005523">
    <property type="protein sequence ID" value="CAH1444394.1"/>
    <property type="molecule type" value="Genomic_DNA"/>
</dbReference>
<proteinExistence type="predicted"/>
<evidence type="ECO:0000256" key="1">
    <source>
        <dbReference type="SAM" id="MobiDB-lite"/>
    </source>
</evidence>
<keyword evidence="3" id="KW-1185">Reference proteome</keyword>
<accession>A0AAU9P2Q5</accession>